<evidence type="ECO:0000256" key="1">
    <source>
        <dbReference type="ARBA" id="ARBA00009431"/>
    </source>
</evidence>
<dbReference type="InterPro" id="IPR001563">
    <property type="entry name" value="Peptidase_S10"/>
</dbReference>
<keyword evidence="2" id="KW-0378">Hydrolase</keyword>
<evidence type="ECO:0000313" key="2">
    <source>
        <dbReference type="EMBL" id="JAC92306.1"/>
    </source>
</evidence>
<organism evidence="2">
    <name type="scientific">Ixodes ricinus</name>
    <name type="common">Common tick</name>
    <name type="synonym">Acarus ricinus</name>
    <dbReference type="NCBI Taxonomy" id="34613"/>
    <lineage>
        <taxon>Eukaryota</taxon>
        <taxon>Metazoa</taxon>
        <taxon>Ecdysozoa</taxon>
        <taxon>Arthropoda</taxon>
        <taxon>Chelicerata</taxon>
        <taxon>Arachnida</taxon>
        <taxon>Acari</taxon>
        <taxon>Parasitiformes</taxon>
        <taxon>Ixodida</taxon>
        <taxon>Ixodoidea</taxon>
        <taxon>Ixodidae</taxon>
        <taxon>Ixodinae</taxon>
        <taxon>Ixodes</taxon>
    </lineage>
</organism>
<dbReference type="Pfam" id="PF00450">
    <property type="entry name" value="Peptidase_S10"/>
    <property type="match status" value="1"/>
</dbReference>
<protein>
    <submittedName>
        <fullName evidence="2">Putative serine carboxypeptidase</fullName>
    </submittedName>
</protein>
<accession>A0A090X7W3</accession>
<dbReference type="InterPro" id="IPR029058">
    <property type="entry name" value="AB_hydrolase_fold"/>
</dbReference>
<name>A0A090X7W3_IXORI</name>
<feature type="non-terminal residue" evidence="2">
    <location>
        <position position="1"/>
    </location>
</feature>
<dbReference type="AlphaFoldDB" id="A0A090X7W3"/>
<dbReference type="GO" id="GO:0004185">
    <property type="term" value="F:serine-type carboxypeptidase activity"/>
    <property type="evidence" value="ECO:0007669"/>
    <property type="project" value="InterPro"/>
</dbReference>
<dbReference type="SUPFAM" id="SSF53474">
    <property type="entry name" value="alpha/beta-Hydrolases"/>
    <property type="match status" value="1"/>
</dbReference>
<dbReference type="Gene3D" id="3.40.50.1820">
    <property type="entry name" value="alpha/beta hydrolase"/>
    <property type="match status" value="1"/>
</dbReference>
<keyword evidence="2" id="KW-0645">Protease</keyword>
<dbReference type="GO" id="GO:0006508">
    <property type="term" value="P:proteolysis"/>
    <property type="evidence" value="ECO:0007669"/>
    <property type="project" value="InterPro"/>
</dbReference>
<proteinExistence type="evidence at transcript level"/>
<dbReference type="EMBL" id="GBIH01002404">
    <property type="protein sequence ID" value="JAC92306.1"/>
    <property type="molecule type" value="mRNA"/>
</dbReference>
<reference evidence="2" key="1">
    <citation type="journal article" date="2015" name="PLoS Negl. Trop. Dis.">
        <title>Deep Sequencing Analysis of the Ixodes ricinus Haemocytome.</title>
        <authorList>
            <person name="Kotsyfakis M."/>
            <person name="Kopacek P."/>
            <person name="Franta Z."/>
            <person name="Pedra J.H."/>
            <person name="Ribeiro J.M."/>
        </authorList>
    </citation>
    <scope>NUCLEOTIDE SEQUENCE</scope>
</reference>
<sequence>TSALYLLGTTVFNLGAGGEKSLFQNLTGFTVQRSALYSVLPPVADAYMQYVNTSDFKQSLHVPVNFTINLLKPLVALLLSGDFFTDIQEKFSNAPSTIKIFFSIWGQVDALFSIHEFFANTSQLSNGTRKPEFENAGRNTWSTCRDPRRVAGYIESITNFSYAVVLRAGHHTTLDEPTSVYHLTSSLYQGWKLRGQFEMYLTLDLTKAKNILKGLINCARNTN</sequence>
<keyword evidence="2" id="KW-0121">Carboxypeptidase</keyword>
<comment type="similarity">
    <text evidence="1">Belongs to the peptidase S10 family.</text>
</comment>